<dbReference type="Proteomes" id="UP000559027">
    <property type="component" value="Unassembled WGS sequence"/>
</dbReference>
<feature type="compositionally biased region" description="Polar residues" evidence="1">
    <location>
        <begin position="132"/>
        <end position="141"/>
    </location>
</feature>
<feature type="region of interest" description="Disordered" evidence="1">
    <location>
        <begin position="25"/>
        <end position="149"/>
    </location>
</feature>
<feature type="region of interest" description="Disordered" evidence="1">
    <location>
        <begin position="221"/>
        <end position="374"/>
    </location>
</feature>
<name>A0A8H5GBY6_9AGAR</name>
<feature type="compositionally biased region" description="Low complexity" evidence="1">
    <location>
        <begin position="260"/>
        <end position="272"/>
    </location>
</feature>
<feature type="compositionally biased region" description="Low complexity" evidence="1">
    <location>
        <begin position="344"/>
        <end position="355"/>
    </location>
</feature>
<feature type="compositionally biased region" description="Low complexity" evidence="1">
    <location>
        <begin position="110"/>
        <end position="131"/>
    </location>
</feature>
<gene>
    <name evidence="2" type="ORF">D9756_002027</name>
</gene>
<feature type="compositionally biased region" description="Polar residues" evidence="1">
    <location>
        <begin position="274"/>
        <end position="283"/>
    </location>
</feature>
<evidence type="ECO:0000313" key="3">
    <source>
        <dbReference type="Proteomes" id="UP000559027"/>
    </source>
</evidence>
<feature type="region of interest" description="Disordered" evidence="1">
    <location>
        <begin position="403"/>
        <end position="433"/>
    </location>
</feature>
<evidence type="ECO:0000313" key="2">
    <source>
        <dbReference type="EMBL" id="KAF5362194.1"/>
    </source>
</evidence>
<feature type="compositionally biased region" description="Polar residues" evidence="1">
    <location>
        <begin position="236"/>
        <end position="247"/>
    </location>
</feature>
<dbReference type="AlphaFoldDB" id="A0A8H5GBY6"/>
<feature type="compositionally biased region" description="Polar residues" evidence="1">
    <location>
        <begin position="82"/>
        <end position="93"/>
    </location>
</feature>
<protein>
    <submittedName>
        <fullName evidence="2">Uncharacterized protein</fullName>
    </submittedName>
</protein>
<evidence type="ECO:0000256" key="1">
    <source>
        <dbReference type="SAM" id="MobiDB-lite"/>
    </source>
</evidence>
<feature type="compositionally biased region" description="Polar residues" evidence="1">
    <location>
        <begin position="300"/>
        <end position="311"/>
    </location>
</feature>
<keyword evidence="3" id="KW-1185">Reference proteome</keyword>
<feature type="compositionally biased region" description="Polar residues" evidence="1">
    <location>
        <begin position="356"/>
        <end position="374"/>
    </location>
</feature>
<organism evidence="2 3">
    <name type="scientific">Leucocoprinus leucothites</name>
    <dbReference type="NCBI Taxonomy" id="201217"/>
    <lineage>
        <taxon>Eukaryota</taxon>
        <taxon>Fungi</taxon>
        <taxon>Dikarya</taxon>
        <taxon>Basidiomycota</taxon>
        <taxon>Agaricomycotina</taxon>
        <taxon>Agaricomycetes</taxon>
        <taxon>Agaricomycetidae</taxon>
        <taxon>Agaricales</taxon>
        <taxon>Agaricineae</taxon>
        <taxon>Agaricaceae</taxon>
        <taxon>Leucocoprinus</taxon>
    </lineage>
</organism>
<comment type="caution">
    <text evidence="2">The sequence shown here is derived from an EMBL/GenBank/DDBJ whole genome shotgun (WGS) entry which is preliminary data.</text>
</comment>
<dbReference type="OrthoDB" id="2976199at2759"/>
<sequence length="433" mass="47154">MTEYDYSPDAYERYLATQKRIARWAEDTSRHHPSNPFVTSPSEDHSTHSYTPQSSRSPERSHSKSSHRSASDTAHQRPHPSRSYTAPVPSQRSVAEGSSRSRSTHHSRGTSRSSTSRRTSGSSHSHATTSSFKTVTPNANGPTHVKRSRSQSILVPIDGGRYVIIPARGTRLEVMCLSLTLARGTAPVLLHFTDMTEYDSSSSKATGRYHAKQSRTAIWAEDTSSHAPSNPFVHNKTATVSSRSNDTSHSKHSPRPSGPPHSRSSPSSRPPSEQVLSNATGPLSRSSRRPHAPSSSSSRTLVQQQTSIQQKSPKHSQGCASSRNTVPPPDTHTGGPDHSHEAESSSSQRTGGSRRNNQAIPSIGTITPSNNTTTMISRSRDYHTYVPIPGENGLIWQVVVPSKGASQQEIDNLPRTPPNFQPTPPSTSKTRPR</sequence>
<dbReference type="EMBL" id="JAACJO010000002">
    <property type="protein sequence ID" value="KAF5362194.1"/>
    <property type="molecule type" value="Genomic_DNA"/>
</dbReference>
<proteinExistence type="predicted"/>
<reference evidence="2 3" key="1">
    <citation type="journal article" date="2020" name="ISME J.">
        <title>Uncovering the hidden diversity of litter-decomposition mechanisms in mushroom-forming fungi.</title>
        <authorList>
            <person name="Floudas D."/>
            <person name="Bentzer J."/>
            <person name="Ahren D."/>
            <person name="Johansson T."/>
            <person name="Persson P."/>
            <person name="Tunlid A."/>
        </authorList>
    </citation>
    <scope>NUCLEOTIDE SEQUENCE [LARGE SCALE GENOMIC DNA]</scope>
    <source>
        <strain evidence="2 3">CBS 146.42</strain>
    </source>
</reference>
<accession>A0A8H5GBY6</accession>
<feature type="compositionally biased region" description="Pro residues" evidence="1">
    <location>
        <begin position="415"/>
        <end position="425"/>
    </location>
</feature>